<evidence type="ECO:0000313" key="2">
    <source>
        <dbReference type="EMBL" id="TKS93364.1"/>
    </source>
</evidence>
<gene>
    <name evidence="2" type="ORF">D9C73_026648</name>
</gene>
<protein>
    <submittedName>
        <fullName evidence="2">Uncharacterized protein</fullName>
    </submittedName>
</protein>
<dbReference type="Proteomes" id="UP000298787">
    <property type="component" value="Chromosome 24"/>
</dbReference>
<sequence length="77" mass="8804">MWWRAGILSDPGDPLSEYRFVHMYRDIEDMKMESYAGRTTLDKDGLKHGNILLKITNTPNTNSSSVSSESRARRLGE</sequence>
<organism evidence="2 3">
    <name type="scientific">Collichthys lucidus</name>
    <name type="common">Big head croaker</name>
    <name type="synonym">Sciaena lucida</name>
    <dbReference type="NCBI Taxonomy" id="240159"/>
    <lineage>
        <taxon>Eukaryota</taxon>
        <taxon>Metazoa</taxon>
        <taxon>Chordata</taxon>
        <taxon>Craniata</taxon>
        <taxon>Vertebrata</taxon>
        <taxon>Euteleostomi</taxon>
        <taxon>Actinopterygii</taxon>
        <taxon>Neopterygii</taxon>
        <taxon>Teleostei</taxon>
        <taxon>Neoteleostei</taxon>
        <taxon>Acanthomorphata</taxon>
        <taxon>Eupercaria</taxon>
        <taxon>Sciaenidae</taxon>
        <taxon>Collichthys</taxon>
    </lineage>
</organism>
<dbReference type="EMBL" id="CM014101">
    <property type="protein sequence ID" value="TKS93364.1"/>
    <property type="molecule type" value="Genomic_DNA"/>
</dbReference>
<feature type="compositionally biased region" description="Low complexity" evidence="1">
    <location>
        <begin position="56"/>
        <end position="69"/>
    </location>
</feature>
<accession>A0A4U5VWX9</accession>
<evidence type="ECO:0000313" key="3">
    <source>
        <dbReference type="Proteomes" id="UP000298787"/>
    </source>
</evidence>
<dbReference type="Gene3D" id="2.60.40.10">
    <property type="entry name" value="Immunoglobulins"/>
    <property type="match status" value="1"/>
</dbReference>
<proteinExistence type="predicted"/>
<keyword evidence="3" id="KW-1185">Reference proteome</keyword>
<name>A0A4U5VWX9_COLLU</name>
<dbReference type="InterPro" id="IPR013783">
    <property type="entry name" value="Ig-like_fold"/>
</dbReference>
<reference evidence="2 3" key="1">
    <citation type="submission" date="2019-01" db="EMBL/GenBank/DDBJ databases">
        <title>Genome Assembly of Collichthys lucidus.</title>
        <authorList>
            <person name="Cai M."/>
            <person name="Xiao S."/>
        </authorList>
    </citation>
    <scope>NUCLEOTIDE SEQUENCE [LARGE SCALE GENOMIC DNA]</scope>
    <source>
        <strain evidence="2">JT15FE1705JMU</strain>
        <tissue evidence="2">Muscle</tissue>
    </source>
</reference>
<evidence type="ECO:0000256" key="1">
    <source>
        <dbReference type="SAM" id="MobiDB-lite"/>
    </source>
</evidence>
<feature type="region of interest" description="Disordered" evidence="1">
    <location>
        <begin position="56"/>
        <end position="77"/>
    </location>
</feature>
<dbReference type="AlphaFoldDB" id="A0A4U5VWX9"/>